<evidence type="ECO:0000313" key="2">
    <source>
        <dbReference type="Proteomes" id="UP000078597"/>
    </source>
</evidence>
<organism evidence="1 2">
    <name type="scientific">Plasmodium malariae</name>
    <dbReference type="NCBI Taxonomy" id="5858"/>
    <lineage>
        <taxon>Eukaryota</taxon>
        <taxon>Sar</taxon>
        <taxon>Alveolata</taxon>
        <taxon>Apicomplexa</taxon>
        <taxon>Aconoidasida</taxon>
        <taxon>Haemosporida</taxon>
        <taxon>Plasmodiidae</taxon>
        <taxon>Plasmodium</taxon>
        <taxon>Plasmodium (Plasmodium)</taxon>
    </lineage>
</organism>
<dbReference type="EMBL" id="FLQW01006395">
    <property type="protein sequence ID" value="SBT00406.1"/>
    <property type="molecule type" value="Genomic_DNA"/>
</dbReference>
<protein>
    <submittedName>
        <fullName evidence="1">Uncharacterized protein</fullName>
    </submittedName>
</protein>
<dbReference type="VEuPathDB" id="PlasmoDB:PmUG01_08047900"/>
<accession>A0A1A8X718</accession>
<dbReference type="Proteomes" id="UP000078597">
    <property type="component" value="Unassembled WGS sequence"/>
</dbReference>
<reference evidence="2" key="1">
    <citation type="submission" date="2016-05" db="EMBL/GenBank/DDBJ databases">
        <authorList>
            <person name="Naeem Raeece"/>
        </authorList>
    </citation>
    <scope>NUCLEOTIDE SEQUENCE [LARGE SCALE GENOMIC DNA]</scope>
</reference>
<gene>
    <name evidence="1" type="ORF">PMALA_075740</name>
</gene>
<name>A0A1A8X718_PLAMA</name>
<evidence type="ECO:0000313" key="1">
    <source>
        <dbReference type="EMBL" id="SBT00406.1"/>
    </source>
</evidence>
<dbReference type="AlphaFoldDB" id="A0A1A8X718"/>
<sequence>MARRLASLFNNVGHLRCDLNCLNSRKVKSSNVHLCDFQSLKTNREDSINEQYNYTYSEDLYKLKNSYGMCEYYINDGNLNQDIIYSVGANEFSFNNNAYVYDNNKWSNSEKRLYNVTELEDEVIVDKMPCSCLGGYKKKDSSNNGEYYPNLYPQQHNIIINTRGTVIDGHNKNNHVKKIPSHLYSEIVNESTCNHHSFNDINDYDNTENFLKEQNKSITKEKQKEKKKKIIRDAQNGTGFKNRFFNFSLYTKGGSAISNSSHSNGDRCSDASSEFLSVISGAKSNI</sequence>
<proteinExistence type="predicted"/>